<dbReference type="GO" id="GO:0016491">
    <property type="term" value="F:oxidoreductase activity"/>
    <property type="evidence" value="ECO:0007669"/>
    <property type="project" value="UniProtKB-KW"/>
</dbReference>
<evidence type="ECO:0000256" key="4">
    <source>
        <dbReference type="ARBA" id="ARBA00023002"/>
    </source>
</evidence>
<dbReference type="AlphaFoldDB" id="A0A9P5Y2G9"/>
<keyword evidence="2" id="KW-0285">Flavoprotein</keyword>
<dbReference type="Proteomes" id="UP000807353">
    <property type="component" value="Unassembled WGS sequence"/>
</dbReference>
<keyword evidence="5" id="KW-0732">Signal</keyword>
<sequence length="511" mass="54916">MVHLNYLFFLAASLLISASANPTNVERADHGPACLELRRVLPPGTVHNPVLDALEYLKDTTHWASSSTQLATCSVCPGTTQDVATILRTVSSTRTPFAVEGGGHASNPGFSSTEGVHISMSRFSEVTYDADTQTAVVGAGLIWDDVYAALAPHGVNVLGGRVTGVGVSGFMLGGGYSWKSNQYGLAVDSAVAFELVKPNGDVVNVTSTSDPTLFSGLKARYGGMNNFGIVTRFTLRTFPQTMVWGGLITYTLPHIPEVASAVADFSTRVTDPKASIITTYNFLLGQGSTFLILSGMRIDGIFEKFLAIQSFTKDIKTRDFLSLVKASPSNITYGQRSELLPDSPSPDSLTNRTACRAIFNTVSLTKYTPTILETILNETSYWGAHLSSKSGTFISYDVEPFLPDLFSHNTTPSAYPPNRSIGLSPLNIYYAWLDPKFDSDFHQAARDTAASIRNAAIVESQDIIGAPPYPNYAIFDTPLEQMYGSGLAGLKTLKASVDPTNVMGLAGGFKF</sequence>
<dbReference type="InterPro" id="IPR016166">
    <property type="entry name" value="FAD-bd_PCMH"/>
</dbReference>
<comment type="caution">
    <text evidence="7">The sequence shown here is derived from an EMBL/GenBank/DDBJ whole genome shotgun (WGS) entry which is preliminary data.</text>
</comment>
<dbReference type="Gene3D" id="3.30.465.10">
    <property type="match status" value="1"/>
</dbReference>
<feature type="chain" id="PRO_5040234413" description="FAD-binding PCMH-type domain-containing protein" evidence="5">
    <location>
        <begin position="21"/>
        <end position="511"/>
    </location>
</feature>
<accession>A0A9P5Y2G9</accession>
<keyword evidence="3" id="KW-0274">FAD</keyword>
<dbReference type="GO" id="GO:0071949">
    <property type="term" value="F:FAD binding"/>
    <property type="evidence" value="ECO:0007669"/>
    <property type="project" value="InterPro"/>
</dbReference>
<proteinExistence type="inferred from homology"/>
<evidence type="ECO:0000256" key="5">
    <source>
        <dbReference type="SAM" id="SignalP"/>
    </source>
</evidence>
<gene>
    <name evidence="7" type="ORF">BDZ94DRAFT_1324266</name>
</gene>
<dbReference type="PANTHER" id="PTHR42973">
    <property type="entry name" value="BINDING OXIDOREDUCTASE, PUTATIVE (AFU_ORTHOLOGUE AFUA_1G17690)-RELATED"/>
    <property type="match status" value="1"/>
</dbReference>
<evidence type="ECO:0000256" key="2">
    <source>
        <dbReference type="ARBA" id="ARBA00022630"/>
    </source>
</evidence>
<reference evidence="7" key="1">
    <citation type="submission" date="2020-11" db="EMBL/GenBank/DDBJ databases">
        <authorList>
            <consortium name="DOE Joint Genome Institute"/>
            <person name="Ahrendt S."/>
            <person name="Riley R."/>
            <person name="Andreopoulos W."/>
            <person name="Labutti K."/>
            <person name="Pangilinan J."/>
            <person name="Ruiz-Duenas F.J."/>
            <person name="Barrasa J.M."/>
            <person name="Sanchez-Garcia M."/>
            <person name="Camarero S."/>
            <person name="Miyauchi S."/>
            <person name="Serrano A."/>
            <person name="Linde D."/>
            <person name="Babiker R."/>
            <person name="Drula E."/>
            <person name="Ayuso-Fernandez I."/>
            <person name="Pacheco R."/>
            <person name="Padilla G."/>
            <person name="Ferreira P."/>
            <person name="Barriuso J."/>
            <person name="Kellner H."/>
            <person name="Castanera R."/>
            <person name="Alfaro M."/>
            <person name="Ramirez L."/>
            <person name="Pisabarro A.G."/>
            <person name="Kuo A."/>
            <person name="Tritt A."/>
            <person name="Lipzen A."/>
            <person name="He G."/>
            <person name="Yan M."/>
            <person name="Ng V."/>
            <person name="Cullen D."/>
            <person name="Martin F."/>
            <person name="Rosso M.-N."/>
            <person name="Henrissat B."/>
            <person name="Hibbett D."/>
            <person name="Martinez A.T."/>
            <person name="Grigoriev I.V."/>
        </authorList>
    </citation>
    <scope>NUCLEOTIDE SEQUENCE</scope>
    <source>
        <strain evidence="7">CBS 247.69</strain>
    </source>
</reference>
<dbReference type="InterPro" id="IPR016169">
    <property type="entry name" value="FAD-bd_PCMH_sub2"/>
</dbReference>
<keyword evidence="4" id="KW-0560">Oxidoreductase</keyword>
<feature type="signal peptide" evidence="5">
    <location>
        <begin position="1"/>
        <end position="20"/>
    </location>
</feature>
<evidence type="ECO:0000259" key="6">
    <source>
        <dbReference type="PROSITE" id="PS51387"/>
    </source>
</evidence>
<evidence type="ECO:0000313" key="7">
    <source>
        <dbReference type="EMBL" id="KAF9460196.1"/>
    </source>
</evidence>
<evidence type="ECO:0000256" key="1">
    <source>
        <dbReference type="ARBA" id="ARBA00005466"/>
    </source>
</evidence>
<organism evidence="7 8">
    <name type="scientific">Collybia nuda</name>
    <dbReference type="NCBI Taxonomy" id="64659"/>
    <lineage>
        <taxon>Eukaryota</taxon>
        <taxon>Fungi</taxon>
        <taxon>Dikarya</taxon>
        <taxon>Basidiomycota</taxon>
        <taxon>Agaricomycotina</taxon>
        <taxon>Agaricomycetes</taxon>
        <taxon>Agaricomycetidae</taxon>
        <taxon>Agaricales</taxon>
        <taxon>Tricholomatineae</taxon>
        <taxon>Clitocybaceae</taxon>
        <taxon>Collybia</taxon>
    </lineage>
</organism>
<dbReference type="EMBL" id="MU150303">
    <property type="protein sequence ID" value="KAF9460196.1"/>
    <property type="molecule type" value="Genomic_DNA"/>
</dbReference>
<evidence type="ECO:0000256" key="3">
    <source>
        <dbReference type="ARBA" id="ARBA00022827"/>
    </source>
</evidence>
<name>A0A9P5Y2G9_9AGAR</name>
<dbReference type="PANTHER" id="PTHR42973:SF13">
    <property type="entry name" value="FAD-BINDING PCMH-TYPE DOMAIN-CONTAINING PROTEIN"/>
    <property type="match status" value="1"/>
</dbReference>
<dbReference type="InterPro" id="IPR036318">
    <property type="entry name" value="FAD-bd_PCMH-like_sf"/>
</dbReference>
<protein>
    <recommendedName>
        <fullName evidence="6">FAD-binding PCMH-type domain-containing protein</fullName>
    </recommendedName>
</protein>
<dbReference type="InterPro" id="IPR006094">
    <property type="entry name" value="Oxid_FAD_bind_N"/>
</dbReference>
<dbReference type="OrthoDB" id="2151789at2759"/>
<feature type="domain" description="FAD-binding PCMH-type" evidence="6">
    <location>
        <begin position="67"/>
        <end position="240"/>
    </location>
</feature>
<evidence type="ECO:0000313" key="8">
    <source>
        <dbReference type="Proteomes" id="UP000807353"/>
    </source>
</evidence>
<dbReference type="SUPFAM" id="SSF56176">
    <property type="entry name" value="FAD-binding/transporter-associated domain-like"/>
    <property type="match status" value="1"/>
</dbReference>
<dbReference type="Pfam" id="PF01565">
    <property type="entry name" value="FAD_binding_4"/>
    <property type="match status" value="1"/>
</dbReference>
<comment type="similarity">
    <text evidence="1">Belongs to the oxygen-dependent FAD-linked oxidoreductase family.</text>
</comment>
<dbReference type="InterPro" id="IPR050416">
    <property type="entry name" value="FAD-linked_Oxidoreductase"/>
</dbReference>
<keyword evidence="8" id="KW-1185">Reference proteome</keyword>
<dbReference type="PROSITE" id="PS51387">
    <property type="entry name" value="FAD_PCMH"/>
    <property type="match status" value="1"/>
</dbReference>